<proteinExistence type="predicted"/>
<reference evidence="3" key="1">
    <citation type="journal article" date="2019" name="Int. J. Syst. Evol. Microbiol.">
        <title>The Global Catalogue of Microorganisms (GCM) 10K type strain sequencing project: providing services to taxonomists for standard genome sequencing and annotation.</title>
        <authorList>
            <consortium name="The Broad Institute Genomics Platform"/>
            <consortium name="The Broad Institute Genome Sequencing Center for Infectious Disease"/>
            <person name="Wu L."/>
            <person name="Ma J."/>
        </authorList>
    </citation>
    <scope>NUCLEOTIDE SEQUENCE [LARGE SCALE GENOMIC DNA]</scope>
    <source>
        <strain evidence="3">KCTC 52677</strain>
    </source>
</reference>
<comment type="pathway">
    <text evidence="1">Carbohydrate metabolism; tricarboxylic acid cycle; isocitrate from oxaloacetate: step 1/2.</text>
</comment>
<dbReference type="Proteomes" id="UP001595377">
    <property type="component" value="Unassembled WGS sequence"/>
</dbReference>
<feature type="non-terminal residue" evidence="2">
    <location>
        <position position="1"/>
    </location>
</feature>
<name>A0ABV7DF49_9HYPH</name>
<dbReference type="EMBL" id="JBHRSP010000016">
    <property type="protein sequence ID" value="MFC3073555.1"/>
    <property type="molecule type" value="Genomic_DNA"/>
</dbReference>
<dbReference type="Pfam" id="PF00285">
    <property type="entry name" value="Citrate_synt"/>
    <property type="match status" value="1"/>
</dbReference>
<dbReference type="PANTHER" id="PTHR42871">
    <property type="entry name" value="CITRATE SYNTHASE"/>
    <property type="match status" value="1"/>
</dbReference>
<dbReference type="SUPFAM" id="SSF48256">
    <property type="entry name" value="Citrate synthase"/>
    <property type="match status" value="1"/>
</dbReference>
<protein>
    <submittedName>
        <fullName evidence="2">Citrate/2-methylcitrate synthase</fullName>
    </submittedName>
</protein>
<evidence type="ECO:0000313" key="3">
    <source>
        <dbReference type="Proteomes" id="UP001595377"/>
    </source>
</evidence>
<keyword evidence="3" id="KW-1185">Reference proteome</keyword>
<dbReference type="RefSeq" id="WP_306766373.1">
    <property type="nucleotide sequence ID" value="NZ_JANFDG010000024.1"/>
</dbReference>
<comment type="caution">
    <text evidence="2">The sequence shown here is derived from an EMBL/GenBank/DDBJ whole genome shotgun (WGS) entry which is preliminary data.</text>
</comment>
<dbReference type="InterPro" id="IPR002020">
    <property type="entry name" value="Citrate_synthase"/>
</dbReference>
<dbReference type="Gene3D" id="1.10.580.10">
    <property type="entry name" value="Citrate Synthase, domain 1"/>
    <property type="match status" value="1"/>
</dbReference>
<gene>
    <name evidence="2" type="ORF">ACFOHH_10600</name>
</gene>
<accession>A0ABV7DF49</accession>
<evidence type="ECO:0000256" key="1">
    <source>
        <dbReference type="ARBA" id="ARBA00004751"/>
    </source>
</evidence>
<dbReference type="PANTHER" id="PTHR42871:SF1">
    <property type="entry name" value="CITRATE SYNTHASE"/>
    <property type="match status" value="1"/>
</dbReference>
<evidence type="ECO:0000313" key="2">
    <source>
        <dbReference type="EMBL" id="MFC3073555.1"/>
    </source>
</evidence>
<organism evidence="2 3">
    <name type="scientific">Shinella pollutisoli</name>
    <dbReference type="NCBI Taxonomy" id="2250594"/>
    <lineage>
        <taxon>Bacteria</taxon>
        <taxon>Pseudomonadati</taxon>
        <taxon>Pseudomonadota</taxon>
        <taxon>Alphaproteobacteria</taxon>
        <taxon>Hyphomicrobiales</taxon>
        <taxon>Rhizobiaceae</taxon>
        <taxon>Shinella</taxon>
    </lineage>
</organism>
<sequence length="56" mass="6635">FPTTMFTVLFALARTVGWIAHWSEMVEDPQQRIGRPRQLYTGPRKRDYLRLDARKG</sequence>
<dbReference type="InterPro" id="IPR016142">
    <property type="entry name" value="Citrate_synth-like_lrg_a-sub"/>
</dbReference>
<dbReference type="InterPro" id="IPR036969">
    <property type="entry name" value="Citrate_synthase_sf"/>
</dbReference>